<accession>A0A9Q1MFI4</accession>
<dbReference type="AlphaFoldDB" id="A0A9Q1MFI4"/>
<proteinExistence type="predicted"/>
<keyword evidence="3" id="KW-1185">Reference proteome</keyword>
<feature type="compositionally biased region" description="Acidic residues" evidence="1">
    <location>
        <begin position="87"/>
        <end position="99"/>
    </location>
</feature>
<feature type="compositionally biased region" description="Basic residues" evidence="1">
    <location>
        <begin position="39"/>
        <end position="59"/>
    </location>
</feature>
<evidence type="ECO:0000313" key="2">
    <source>
        <dbReference type="EMBL" id="KAJ8557166.1"/>
    </source>
</evidence>
<dbReference type="EMBL" id="JAJAGQ010000007">
    <property type="protein sequence ID" value="KAJ8557166.1"/>
    <property type="molecule type" value="Genomic_DNA"/>
</dbReference>
<reference evidence="3" key="1">
    <citation type="journal article" date="2023" name="Proc. Natl. Acad. Sci. U.S.A.">
        <title>Genomic and structural basis for evolution of tropane alkaloid biosynthesis.</title>
        <authorList>
            <person name="Wanga Y.-J."/>
            <person name="Taina T."/>
            <person name="Yua J.-Y."/>
            <person name="Lia J."/>
            <person name="Xua B."/>
            <person name="Chenc J."/>
            <person name="D'Auriad J.C."/>
            <person name="Huanga J.-P."/>
            <person name="Huanga S.-X."/>
        </authorList>
    </citation>
    <scope>NUCLEOTIDE SEQUENCE [LARGE SCALE GENOMIC DNA]</scope>
    <source>
        <strain evidence="3">cv. KIB-2019</strain>
    </source>
</reference>
<feature type="compositionally biased region" description="Acidic residues" evidence="1">
    <location>
        <begin position="1"/>
        <end position="25"/>
    </location>
</feature>
<gene>
    <name evidence="2" type="ORF">K7X08_002791</name>
</gene>
<name>A0A9Q1MFI4_9SOLA</name>
<evidence type="ECO:0000313" key="3">
    <source>
        <dbReference type="Proteomes" id="UP001152561"/>
    </source>
</evidence>
<protein>
    <submittedName>
        <fullName evidence="2">Uncharacterized protein</fullName>
    </submittedName>
</protein>
<organism evidence="2 3">
    <name type="scientific">Anisodus acutangulus</name>
    <dbReference type="NCBI Taxonomy" id="402998"/>
    <lineage>
        <taxon>Eukaryota</taxon>
        <taxon>Viridiplantae</taxon>
        <taxon>Streptophyta</taxon>
        <taxon>Embryophyta</taxon>
        <taxon>Tracheophyta</taxon>
        <taxon>Spermatophyta</taxon>
        <taxon>Magnoliopsida</taxon>
        <taxon>eudicotyledons</taxon>
        <taxon>Gunneridae</taxon>
        <taxon>Pentapetalae</taxon>
        <taxon>asterids</taxon>
        <taxon>lamiids</taxon>
        <taxon>Solanales</taxon>
        <taxon>Solanaceae</taxon>
        <taxon>Solanoideae</taxon>
        <taxon>Hyoscyameae</taxon>
        <taxon>Anisodus</taxon>
    </lineage>
</organism>
<evidence type="ECO:0000256" key="1">
    <source>
        <dbReference type="SAM" id="MobiDB-lite"/>
    </source>
</evidence>
<dbReference type="Proteomes" id="UP001152561">
    <property type="component" value="Unassembled WGS sequence"/>
</dbReference>
<sequence length="160" mass="17794">MGDDDDDDEQDDVSENDSVLDDEDDGPHGCRDTNMYKAPVRHPKHKTEKWQKGKSKIPKNKGGSSRNFDPYLKGTMATDGSASDMLSDLEEAMWISDDEGGQKNSTQPNAEDAPGTRASRGVGNSFRTCGRGQMKKNEDTRKSKRKVKSSKDMDETWDSD</sequence>
<comment type="caution">
    <text evidence="2">The sequence shown here is derived from an EMBL/GenBank/DDBJ whole genome shotgun (WGS) entry which is preliminary data.</text>
</comment>
<feature type="region of interest" description="Disordered" evidence="1">
    <location>
        <begin position="1"/>
        <end position="160"/>
    </location>
</feature>